<dbReference type="Gene3D" id="3.90.75.10">
    <property type="entry name" value="Homing Intron 3 (I-ppo) Encoded Endonuclease, Chain A"/>
    <property type="match status" value="1"/>
</dbReference>
<feature type="region of interest" description="Disordered" evidence="1">
    <location>
        <begin position="628"/>
        <end position="647"/>
    </location>
</feature>
<dbReference type="EMBL" id="LGRB01000010">
    <property type="protein sequence ID" value="OCT49602.1"/>
    <property type="molecule type" value="Genomic_DNA"/>
</dbReference>
<evidence type="ECO:0000259" key="2">
    <source>
        <dbReference type="Pfam" id="PF05551"/>
    </source>
</evidence>
<keyword evidence="4" id="KW-1185">Reference proteome</keyword>
<dbReference type="AlphaFoldDB" id="A0A1C1CMD7"/>
<name>A0A1C1CMD7_9EURO</name>
<feature type="compositionally biased region" description="Polar residues" evidence="1">
    <location>
        <begin position="629"/>
        <end position="639"/>
    </location>
</feature>
<dbReference type="Pfam" id="PF05551">
    <property type="entry name" value="zf-His_Me_endon"/>
    <property type="match status" value="1"/>
</dbReference>
<accession>A0A1C1CMD7</accession>
<dbReference type="SUPFAM" id="SSF54060">
    <property type="entry name" value="His-Me finger endonucleases"/>
    <property type="match status" value="1"/>
</dbReference>
<reference evidence="4" key="1">
    <citation type="submission" date="2015-07" db="EMBL/GenBank/DDBJ databases">
        <authorList>
            <person name="Teixeira M.M."/>
            <person name="Souza R.C."/>
            <person name="Almeida L.G."/>
            <person name="Vicente V.A."/>
            <person name="de Hoog S."/>
            <person name="Bocca A.L."/>
            <person name="de Almeida S.R."/>
            <person name="Vasconcelos A.T."/>
            <person name="Felipe M.S."/>
        </authorList>
    </citation>
    <scope>NUCLEOTIDE SEQUENCE [LARGE SCALE GENOMIC DNA]</scope>
    <source>
        <strain evidence="4">KSF</strain>
    </source>
</reference>
<gene>
    <name evidence="3" type="ORF">CLCR_06755</name>
</gene>
<dbReference type="VEuPathDB" id="FungiDB:CLCR_06755"/>
<feature type="domain" description="Zinc-binding loop region of homing endonuclease" evidence="2">
    <location>
        <begin position="417"/>
        <end position="480"/>
    </location>
</feature>
<comment type="caution">
    <text evidence="3">The sequence shown here is derived from an EMBL/GenBank/DDBJ whole genome shotgun (WGS) entry which is preliminary data.</text>
</comment>
<sequence>MSLESRAKRLAKDPVYYTSLQAEMAQFDEPFANLDRPATTRTDRPEIQPPVADLPRHLTYSDFRMDIQKSVLTLLHLADEDALRNLLEQAWLVVAFREYRECSGDDLFREGDSTDLLDGLSARSSHLWKVERAEKSLAGRGTRYVGSDMDKSAWTSDDHEIRFVVRVTIDSQRPPVGWPVVGSPPTLSARCRRSFWLLNWLRFIHKPGVGKSVGASRVLRKKQEWRAFLYTSMQRHGSTRHQTSWPAVGDTEDDAVATRPPGSCRRLDVASPPATGTRCRRRKSTTELKGVPWLTAEARKLFHNHLKDRLAGWGVDVKHGGTCVLVPREWANVEPVEAMNSFSLGSCPVDENDNRLVRRRRARSRCLGLILSRQRISLYDVQVRLARAIAWFQDWPRRGVDLDQFLTAQSGDCGWEEMHGSHRCHQGLCINPNHITWSSKPLNFDQTTCQASARHLRSYGDVPPYCNLHDPPCLLQFHVLRLENGLPLGDVDVETPPRHRRRPTFESKLPLQMGCDGECVVFARPEDLISGRSQDSTRSVAIPFSVGCGLCGNVRKWTQIAAYWSHIKKKHKDAPTRERLWEIQQPAREYKRREKTTSNNWKTWAMVEQALAPSFTWEVVEGWRLARDTVNSPNQSDNNLPDGGMNG</sequence>
<dbReference type="InterPro" id="IPR008704">
    <property type="entry name" value="Endonuclease_Zinc-binding_loop"/>
</dbReference>
<dbReference type="InterPro" id="IPR044925">
    <property type="entry name" value="His-Me_finger_sf"/>
</dbReference>
<dbReference type="VEuPathDB" id="FungiDB:G647_10427"/>
<feature type="region of interest" description="Disordered" evidence="1">
    <location>
        <begin position="240"/>
        <end position="282"/>
    </location>
</feature>
<evidence type="ECO:0000313" key="4">
    <source>
        <dbReference type="Proteomes" id="UP000094526"/>
    </source>
</evidence>
<evidence type="ECO:0000313" key="3">
    <source>
        <dbReference type="EMBL" id="OCT49602.1"/>
    </source>
</evidence>
<dbReference type="Proteomes" id="UP000094526">
    <property type="component" value="Unassembled WGS sequence"/>
</dbReference>
<protein>
    <recommendedName>
        <fullName evidence="2">Zinc-binding loop region of homing endonuclease domain-containing protein</fullName>
    </recommendedName>
</protein>
<dbReference type="InterPro" id="IPR044930">
    <property type="entry name" value="Homing_endonuclease_His-Me"/>
</dbReference>
<proteinExistence type="predicted"/>
<evidence type="ECO:0000256" key="1">
    <source>
        <dbReference type="SAM" id="MobiDB-lite"/>
    </source>
</evidence>
<dbReference type="OrthoDB" id="4161214at2759"/>
<dbReference type="GO" id="GO:0004519">
    <property type="term" value="F:endonuclease activity"/>
    <property type="evidence" value="ECO:0007669"/>
    <property type="project" value="InterPro"/>
</dbReference>
<organism evidence="3 4">
    <name type="scientific">Cladophialophora carrionii</name>
    <dbReference type="NCBI Taxonomy" id="86049"/>
    <lineage>
        <taxon>Eukaryota</taxon>
        <taxon>Fungi</taxon>
        <taxon>Dikarya</taxon>
        <taxon>Ascomycota</taxon>
        <taxon>Pezizomycotina</taxon>
        <taxon>Eurotiomycetes</taxon>
        <taxon>Chaetothyriomycetidae</taxon>
        <taxon>Chaetothyriales</taxon>
        <taxon>Herpotrichiellaceae</taxon>
        <taxon>Cladophialophora</taxon>
    </lineage>
</organism>